<dbReference type="InterPro" id="IPR000073">
    <property type="entry name" value="AB_hydrolase_1"/>
</dbReference>
<dbReference type="InterPro" id="IPR051601">
    <property type="entry name" value="Serine_prot/Carboxylest_S33"/>
</dbReference>
<dbReference type="RefSeq" id="WP_190154543.1">
    <property type="nucleotide sequence ID" value="NZ_BMTL01000090.1"/>
</dbReference>
<dbReference type="GO" id="GO:0016787">
    <property type="term" value="F:hydrolase activity"/>
    <property type="evidence" value="ECO:0007669"/>
    <property type="project" value="UniProtKB-KW"/>
</dbReference>
<dbReference type="Gene3D" id="3.40.50.1820">
    <property type="entry name" value="alpha/beta hydrolase"/>
    <property type="match status" value="1"/>
</dbReference>
<dbReference type="EMBL" id="BMTL01000090">
    <property type="protein sequence ID" value="GGS32742.1"/>
    <property type="molecule type" value="Genomic_DNA"/>
</dbReference>
<evidence type="ECO:0000259" key="4">
    <source>
        <dbReference type="Pfam" id="PF12697"/>
    </source>
</evidence>
<organism evidence="5 6">
    <name type="scientific">Streptomyces humidus</name>
    <dbReference type="NCBI Taxonomy" id="52259"/>
    <lineage>
        <taxon>Bacteria</taxon>
        <taxon>Bacillati</taxon>
        <taxon>Actinomycetota</taxon>
        <taxon>Actinomycetes</taxon>
        <taxon>Kitasatosporales</taxon>
        <taxon>Streptomycetaceae</taxon>
        <taxon>Streptomyces</taxon>
    </lineage>
</organism>
<evidence type="ECO:0000256" key="1">
    <source>
        <dbReference type="ARBA" id="ARBA00010088"/>
    </source>
</evidence>
<dbReference type="PANTHER" id="PTHR43248">
    <property type="entry name" value="2-SUCCINYL-6-HYDROXY-2,4-CYCLOHEXADIENE-1-CARBOXYLATE SYNTHASE"/>
    <property type="match status" value="1"/>
</dbReference>
<reference evidence="5" key="1">
    <citation type="journal article" date="2014" name="Int. J. Syst. Evol. Microbiol.">
        <title>Complete genome sequence of Corynebacterium casei LMG S-19264T (=DSM 44701T), isolated from a smear-ripened cheese.</title>
        <authorList>
            <consortium name="US DOE Joint Genome Institute (JGI-PGF)"/>
            <person name="Walter F."/>
            <person name="Albersmeier A."/>
            <person name="Kalinowski J."/>
            <person name="Ruckert C."/>
        </authorList>
    </citation>
    <scope>NUCLEOTIDE SEQUENCE</scope>
    <source>
        <strain evidence="5">JCM 4386</strain>
    </source>
</reference>
<dbReference type="SUPFAM" id="SSF53474">
    <property type="entry name" value="alpha/beta-Hydrolases"/>
    <property type="match status" value="1"/>
</dbReference>
<feature type="region of interest" description="Disordered" evidence="3">
    <location>
        <begin position="28"/>
        <end position="53"/>
    </location>
</feature>
<keyword evidence="6" id="KW-1185">Reference proteome</keyword>
<evidence type="ECO:0000313" key="5">
    <source>
        <dbReference type="EMBL" id="GGS32742.1"/>
    </source>
</evidence>
<comment type="similarity">
    <text evidence="1">Belongs to the peptidase S33 family.</text>
</comment>
<evidence type="ECO:0000256" key="3">
    <source>
        <dbReference type="SAM" id="MobiDB-lite"/>
    </source>
</evidence>
<evidence type="ECO:0000313" key="6">
    <source>
        <dbReference type="Proteomes" id="UP000606194"/>
    </source>
</evidence>
<proteinExistence type="inferred from homology"/>
<evidence type="ECO:0000256" key="2">
    <source>
        <dbReference type="ARBA" id="ARBA00022801"/>
    </source>
</evidence>
<name>A0A918GHE5_9ACTN</name>
<reference evidence="5" key="2">
    <citation type="submission" date="2020-09" db="EMBL/GenBank/DDBJ databases">
        <authorList>
            <person name="Sun Q."/>
            <person name="Ohkuma M."/>
        </authorList>
    </citation>
    <scope>NUCLEOTIDE SEQUENCE</scope>
    <source>
        <strain evidence="5">JCM 4386</strain>
    </source>
</reference>
<dbReference type="Proteomes" id="UP000606194">
    <property type="component" value="Unassembled WGS sequence"/>
</dbReference>
<dbReference type="InterPro" id="IPR029058">
    <property type="entry name" value="AB_hydrolase_fold"/>
</dbReference>
<keyword evidence="2 5" id="KW-0378">Hydrolase</keyword>
<comment type="caution">
    <text evidence="5">The sequence shown here is derived from an EMBL/GenBank/DDBJ whole genome shotgun (WGS) entry which is preliminary data.</text>
</comment>
<protein>
    <submittedName>
        <fullName evidence="5">Alpha/beta hydrolase</fullName>
    </submittedName>
</protein>
<dbReference type="Pfam" id="PF12697">
    <property type="entry name" value="Abhydrolase_6"/>
    <property type="match status" value="1"/>
</dbReference>
<accession>A0A918GHE5</accession>
<sequence length="313" mass="33635">MEGTSPHALDRQLLVGAWRTYALATQPTHERARQAGATVTATHRTTPDPQRRAAESVQLDSEIDLVFVHGLAGDATTWGPVAARLPPTVHWLSVDLPGHGKRRGDDGPFTVARFADAVLDDIEQAANLDRESERPLLLVGHSLGGAVCVEVAAATVGRPVHVLAIDSLLNNELYAAQGALKLMTYRSLLKVAYKPFLAAVLRKSYTKHTPDSIKRRTAQDFADLPATVFIQAFLSLAEWDRAGRLARCGSNVGITAFPATDSPPTAQSIETSRVAVRPVAYGGHFYVLMLPDVVAGLLLDFIAQLPATPTNLG</sequence>
<dbReference type="AlphaFoldDB" id="A0A918GHE5"/>
<gene>
    <name evidence="5" type="ORF">GCM10010269_83540</name>
</gene>
<dbReference type="PANTHER" id="PTHR43248:SF3">
    <property type="entry name" value="AB HYDROLASE-1 DOMAIN-CONTAINING PROTEIN"/>
    <property type="match status" value="1"/>
</dbReference>
<feature type="domain" description="AB hydrolase-1" evidence="4">
    <location>
        <begin position="65"/>
        <end position="295"/>
    </location>
</feature>